<dbReference type="PROSITE" id="PS00109">
    <property type="entry name" value="PROTEIN_KINASE_TYR"/>
    <property type="match status" value="1"/>
</dbReference>
<feature type="domain" description="Protein kinase" evidence="3">
    <location>
        <begin position="509"/>
        <end position="797"/>
    </location>
</feature>
<dbReference type="PANTHER" id="PTHR24416:SF548">
    <property type="entry name" value="PROTEIN KINASE DOMAIN-CONTAINING PROTEIN"/>
    <property type="match status" value="1"/>
</dbReference>
<proteinExistence type="predicted"/>
<keyword evidence="2" id="KW-0732">Signal</keyword>
<dbReference type="InterPro" id="IPR000719">
    <property type="entry name" value="Prot_kinase_dom"/>
</dbReference>
<accession>A0A8R1Z946</accession>
<reference evidence="5" key="1">
    <citation type="journal article" date="2008" name="Nat. Genet.">
        <title>The Pristionchus pacificus genome provides a unique perspective on nematode lifestyle and parasitism.</title>
        <authorList>
            <person name="Dieterich C."/>
            <person name="Clifton S.W."/>
            <person name="Schuster L.N."/>
            <person name="Chinwalla A."/>
            <person name="Delehaunty K."/>
            <person name="Dinkelacker I."/>
            <person name="Fulton L."/>
            <person name="Fulton R."/>
            <person name="Godfrey J."/>
            <person name="Minx P."/>
            <person name="Mitreva M."/>
            <person name="Roeseler W."/>
            <person name="Tian H."/>
            <person name="Witte H."/>
            <person name="Yang S.P."/>
            <person name="Wilson R.K."/>
            <person name="Sommer R.J."/>
        </authorList>
    </citation>
    <scope>NUCLEOTIDE SEQUENCE [LARGE SCALE GENOMIC DNA]</scope>
    <source>
        <strain evidence="5">PS312</strain>
    </source>
</reference>
<dbReference type="Proteomes" id="UP000005239">
    <property type="component" value="Unassembled WGS sequence"/>
</dbReference>
<reference evidence="4" key="2">
    <citation type="submission" date="2022-06" db="UniProtKB">
        <authorList>
            <consortium name="EnsemblMetazoa"/>
        </authorList>
    </citation>
    <scope>IDENTIFICATION</scope>
    <source>
        <strain evidence="4">PS312</strain>
    </source>
</reference>
<evidence type="ECO:0000259" key="3">
    <source>
        <dbReference type="PROSITE" id="PS50011"/>
    </source>
</evidence>
<dbReference type="InterPro" id="IPR050122">
    <property type="entry name" value="RTK"/>
</dbReference>
<feature type="chain" id="PRO_5035929961" description="Protein kinase domain-containing protein" evidence="2">
    <location>
        <begin position="21"/>
        <end position="802"/>
    </location>
</feature>
<dbReference type="AlphaFoldDB" id="A0A8R1Z946"/>
<keyword evidence="1" id="KW-1133">Transmembrane helix</keyword>
<dbReference type="Gene3D" id="3.30.200.20">
    <property type="entry name" value="Phosphorylase Kinase, domain 1"/>
    <property type="match status" value="1"/>
</dbReference>
<evidence type="ECO:0000256" key="1">
    <source>
        <dbReference type="SAM" id="Phobius"/>
    </source>
</evidence>
<evidence type="ECO:0000256" key="2">
    <source>
        <dbReference type="SAM" id="SignalP"/>
    </source>
</evidence>
<name>A0A8R1Z946_PRIPA</name>
<dbReference type="GO" id="GO:0043235">
    <property type="term" value="C:receptor complex"/>
    <property type="evidence" value="ECO:0000318"/>
    <property type="project" value="GO_Central"/>
</dbReference>
<dbReference type="PANTHER" id="PTHR24416">
    <property type="entry name" value="TYROSINE-PROTEIN KINASE RECEPTOR"/>
    <property type="match status" value="1"/>
</dbReference>
<dbReference type="GO" id="GO:0007169">
    <property type="term" value="P:cell surface receptor protein tyrosine kinase signaling pathway"/>
    <property type="evidence" value="ECO:0000318"/>
    <property type="project" value="GO_Central"/>
</dbReference>
<keyword evidence="1" id="KW-0472">Membrane</keyword>
<dbReference type="GO" id="GO:0005886">
    <property type="term" value="C:plasma membrane"/>
    <property type="evidence" value="ECO:0000318"/>
    <property type="project" value="GO_Central"/>
</dbReference>
<evidence type="ECO:0000313" key="5">
    <source>
        <dbReference type="Proteomes" id="UP000005239"/>
    </source>
</evidence>
<dbReference type="PRINTS" id="PR00109">
    <property type="entry name" value="TYRKINASE"/>
</dbReference>
<dbReference type="Gene3D" id="1.10.510.10">
    <property type="entry name" value="Transferase(Phosphotransferase) domain 1"/>
    <property type="match status" value="1"/>
</dbReference>
<dbReference type="OrthoDB" id="5804305at2759"/>
<dbReference type="InterPro" id="IPR011009">
    <property type="entry name" value="Kinase-like_dom_sf"/>
</dbReference>
<keyword evidence="5" id="KW-1185">Reference proteome</keyword>
<dbReference type="EnsemblMetazoa" id="PPA46904.1">
    <property type="protein sequence ID" value="PPA46904.1"/>
    <property type="gene ID" value="WBGene00304683"/>
</dbReference>
<dbReference type="InterPro" id="IPR008266">
    <property type="entry name" value="Tyr_kinase_AS"/>
</dbReference>
<dbReference type="SUPFAM" id="SSF56112">
    <property type="entry name" value="Protein kinase-like (PK-like)"/>
    <property type="match status" value="1"/>
</dbReference>
<gene>
    <name evidence="4" type="primary">WBGene00304683</name>
</gene>
<feature type="transmembrane region" description="Helical" evidence="1">
    <location>
        <begin position="443"/>
        <end position="463"/>
    </location>
</feature>
<feature type="signal peptide" evidence="2">
    <location>
        <begin position="1"/>
        <end position="20"/>
    </location>
</feature>
<dbReference type="Pfam" id="PF07714">
    <property type="entry name" value="PK_Tyr_Ser-Thr"/>
    <property type="match status" value="1"/>
</dbReference>
<protein>
    <recommendedName>
        <fullName evidence="3">Protein kinase domain-containing protein</fullName>
    </recommendedName>
</protein>
<dbReference type="GO" id="GO:0005524">
    <property type="term" value="F:ATP binding"/>
    <property type="evidence" value="ECO:0007669"/>
    <property type="project" value="InterPro"/>
</dbReference>
<evidence type="ECO:0000313" key="4">
    <source>
        <dbReference type="EnsemblMetazoa" id="PPA46904.1"/>
    </source>
</evidence>
<dbReference type="PROSITE" id="PS50011">
    <property type="entry name" value="PROTEIN_KINASE_DOM"/>
    <property type="match status" value="1"/>
</dbReference>
<dbReference type="GO" id="GO:0004714">
    <property type="term" value="F:transmembrane receptor protein tyrosine kinase activity"/>
    <property type="evidence" value="ECO:0000318"/>
    <property type="project" value="GO_Central"/>
</dbReference>
<organism evidence="4 5">
    <name type="scientific">Pristionchus pacificus</name>
    <name type="common">Parasitic nematode worm</name>
    <dbReference type="NCBI Taxonomy" id="54126"/>
    <lineage>
        <taxon>Eukaryota</taxon>
        <taxon>Metazoa</taxon>
        <taxon>Ecdysozoa</taxon>
        <taxon>Nematoda</taxon>
        <taxon>Chromadorea</taxon>
        <taxon>Rhabditida</taxon>
        <taxon>Rhabditina</taxon>
        <taxon>Diplogasteromorpha</taxon>
        <taxon>Diplogasteroidea</taxon>
        <taxon>Neodiplogasteridae</taxon>
        <taxon>Pristionchus</taxon>
    </lineage>
</organism>
<keyword evidence="1" id="KW-0812">Transmembrane</keyword>
<sequence>MSTVPLFFFFFFIFIRPSHSQSEKCPTQDMSVYALFSITIDVDIEGFSQLLKLYKDITPYGKMDYSLYFGDKLMSKQDDDLVSTIGGWLDSDQMRNQLYSSSLLPSTVADKSDTEVTQDCSTKCVQQTAQSLMDQIDSANRDGGKATKKKQFILVTDYIHTDVVSLLNEATLDNMDIFALYYEYDNKLQDWLNYTSFTVKDDATSIRNIVTRTIDFSMPNDISAPLISSMGIWMMGPFSSVFFPPILDSFTTGSLCSLSPNQLSDKFIRVVYRDAINTMKIRDRWLPWIGSGTYSYAQYCLSFVKDNGDEKESVGDAVVYSDLLFSYDNSSLPTFYTLVSTLTISSLSFYLYNSPPDLEATDHLTIISDAGSKDLFEQITYHLEQDPNPLISTDKDIQILSYNTSFMAETKLSMCFTNYSKVSLMDPQVFHRPKELRIAVFDLIWITALAGAVAIITGGIIYWRARRLAMAQEKEDTITLVNYPVSRTLPTTESAERMPWEVKDTKVKMDLSTRLGEGYRSNVYLGHLIGKSPFMQWSPKSSFADCDIAIRVTREYGMEEEDELTREISCMQRLRVHDNICMFLGWATLNGAVCSLLQLTPSTLNKYLSQVKNTMTSDVMESARENTIERLREIATGVASGLDYIHSRHLTHRDICARNILLSADMQSKIAGLEYCSSPKDPKFREGSAVLSRLSLRWQSPEALHGEFSYKSDVWSFGMVLFEIFSLGDHPFSHLNDDSLVKRAIQNGFTSSTPPLYPPPIWSKAAKTWHQTPSNRPTVARLKSILSVNSKTNTAFVDDEEE</sequence>
<feature type="transmembrane region" description="Helical" evidence="1">
    <location>
        <begin position="580"/>
        <end position="599"/>
    </location>
</feature>
<dbReference type="InterPro" id="IPR001245">
    <property type="entry name" value="Ser-Thr/Tyr_kinase_cat_dom"/>
</dbReference>